<gene>
    <name evidence="1" type="ORF">TanjilG_13581</name>
</gene>
<accession>A0A1J7I0N8</accession>
<keyword evidence="2" id="KW-1185">Reference proteome</keyword>
<protein>
    <submittedName>
        <fullName evidence="1">Uncharacterized protein</fullName>
    </submittedName>
</protein>
<dbReference type="EMBL" id="CM007368">
    <property type="protein sequence ID" value="OIW06395.1"/>
    <property type="molecule type" value="Genomic_DNA"/>
</dbReference>
<dbReference type="Proteomes" id="UP000188354">
    <property type="component" value="Chromosome LG08"/>
</dbReference>
<sequence length="50" mass="5847">MLEKSHKKAMNFAPNRCQPPNLFPNEMMFGRNLVDLKYESCCNQIHHIVA</sequence>
<organism evidence="1 2">
    <name type="scientific">Lupinus angustifolius</name>
    <name type="common">Narrow-leaved blue lupine</name>
    <dbReference type="NCBI Taxonomy" id="3871"/>
    <lineage>
        <taxon>Eukaryota</taxon>
        <taxon>Viridiplantae</taxon>
        <taxon>Streptophyta</taxon>
        <taxon>Embryophyta</taxon>
        <taxon>Tracheophyta</taxon>
        <taxon>Spermatophyta</taxon>
        <taxon>Magnoliopsida</taxon>
        <taxon>eudicotyledons</taxon>
        <taxon>Gunneridae</taxon>
        <taxon>Pentapetalae</taxon>
        <taxon>rosids</taxon>
        <taxon>fabids</taxon>
        <taxon>Fabales</taxon>
        <taxon>Fabaceae</taxon>
        <taxon>Papilionoideae</taxon>
        <taxon>50 kb inversion clade</taxon>
        <taxon>genistoids sensu lato</taxon>
        <taxon>core genistoids</taxon>
        <taxon>Genisteae</taxon>
        <taxon>Lupinus</taxon>
    </lineage>
</organism>
<reference evidence="1 2" key="1">
    <citation type="journal article" date="2017" name="Plant Biotechnol. J.">
        <title>A comprehensive draft genome sequence for lupin (Lupinus angustifolius), an emerging health food: insights into plant-microbe interactions and legume evolution.</title>
        <authorList>
            <person name="Hane J.K."/>
            <person name="Ming Y."/>
            <person name="Kamphuis L.G."/>
            <person name="Nelson M.N."/>
            <person name="Garg G."/>
            <person name="Atkins C.A."/>
            <person name="Bayer P.E."/>
            <person name="Bravo A."/>
            <person name="Bringans S."/>
            <person name="Cannon S."/>
            <person name="Edwards D."/>
            <person name="Foley R."/>
            <person name="Gao L.L."/>
            <person name="Harrison M.J."/>
            <person name="Huang W."/>
            <person name="Hurgobin B."/>
            <person name="Li S."/>
            <person name="Liu C.W."/>
            <person name="McGrath A."/>
            <person name="Morahan G."/>
            <person name="Murray J."/>
            <person name="Weller J."/>
            <person name="Jian J."/>
            <person name="Singh K.B."/>
        </authorList>
    </citation>
    <scope>NUCLEOTIDE SEQUENCE [LARGE SCALE GENOMIC DNA]</scope>
    <source>
        <strain evidence="2">cv. Tanjil</strain>
        <tissue evidence="1">Whole plant</tissue>
    </source>
</reference>
<proteinExistence type="predicted"/>
<evidence type="ECO:0000313" key="2">
    <source>
        <dbReference type="Proteomes" id="UP000188354"/>
    </source>
</evidence>
<dbReference type="Gramene" id="OIW06395">
    <property type="protein sequence ID" value="OIW06395"/>
    <property type="gene ID" value="TanjilG_13581"/>
</dbReference>
<dbReference type="AlphaFoldDB" id="A0A1J7I0N8"/>
<evidence type="ECO:0000313" key="1">
    <source>
        <dbReference type="EMBL" id="OIW06395.1"/>
    </source>
</evidence>
<name>A0A1J7I0N8_LUPAN</name>